<dbReference type="Proteomes" id="UP001498421">
    <property type="component" value="Unassembled WGS sequence"/>
</dbReference>
<dbReference type="Pfam" id="PF13450">
    <property type="entry name" value="NAD_binding_8"/>
    <property type="match status" value="1"/>
</dbReference>
<dbReference type="PANTHER" id="PTHR43872">
    <property type="entry name" value="MONOOXYGENASE, PUTATIVE (AFU_ORTHOLOGUE AFUA_8G02570)-RELATED"/>
    <property type="match status" value="1"/>
</dbReference>
<proteinExistence type="predicted"/>
<dbReference type="SUPFAM" id="SSF51905">
    <property type="entry name" value="FAD/NAD(P)-binding domain"/>
    <property type="match status" value="1"/>
</dbReference>
<evidence type="ECO:0000313" key="4">
    <source>
        <dbReference type="Proteomes" id="UP001498421"/>
    </source>
</evidence>
<evidence type="ECO:0000313" key="3">
    <source>
        <dbReference type="EMBL" id="KAK7428877.1"/>
    </source>
</evidence>
<gene>
    <name evidence="3" type="ORF">QQZ08_004647</name>
</gene>
<sequence length="272" mass="31204">MASSIANEVSVYDFIVIGAGIASINASYLLRTEISNKSYVVFEHHERIGGTWGFWKYPGIRSDSFLSLFGFAWHQWPHDMDFADPHLIQDYLQDAIRVQEIDKAFGSEDSWYQKLQELNCPPSVLDPGYRLCREEDRPFGSGATAVTLLINLAKAASHVTMLQRSPSYVLTVPSRDKLSLFFLHWLPTWLALLLNWYRHNLLETFHVRLMKTFPNWGKKQLVAAMSKHLPSDIDVNEHFNPSYAPNSQRLCLCPDSDFLEALHKPNCDIRTT</sequence>
<dbReference type="Gene3D" id="3.50.50.60">
    <property type="entry name" value="FAD/NAD(P)-binding domain"/>
    <property type="match status" value="1"/>
</dbReference>
<protein>
    <submittedName>
        <fullName evidence="3">Uncharacterized protein</fullName>
    </submittedName>
</protein>
<name>A0ABR1I5N9_9HYPO</name>
<keyword evidence="4" id="KW-1185">Reference proteome</keyword>
<comment type="caution">
    <text evidence="3">The sequence shown here is derived from an EMBL/GenBank/DDBJ whole genome shotgun (WGS) entry which is preliminary data.</text>
</comment>
<evidence type="ECO:0000256" key="2">
    <source>
        <dbReference type="ARBA" id="ARBA00023033"/>
    </source>
</evidence>
<comment type="cofactor">
    <cofactor evidence="1">
        <name>FAD</name>
        <dbReference type="ChEBI" id="CHEBI:57692"/>
    </cofactor>
</comment>
<evidence type="ECO:0000256" key="1">
    <source>
        <dbReference type="ARBA" id="ARBA00001974"/>
    </source>
</evidence>
<dbReference type="InterPro" id="IPR036188">
    <property type="entry name" value="FAD/NAD-bd_sf"/>
</dbReference>
<dbReference type="InterPro" id="IPR051820">
    <property type="entry name" value="FAD-binding_MO"/>
</dbReference>
<dbReference type="PANTHER" id="PTHR43872:SF1">
    <property type="entry name" value="MONOOXYGENASE, PUTATIVE (AFU_ORTHOLOGUE AFUA_8G02570)-RELATED"/>
    <property type="match status" value="1"/>
</dbReference>
<keyword evidence="2" id="KW-0560">Oxidoreductase</keyword>
<keyword evidence="2" id="KW-0503">Monooxygenase</keyword>
<reference evidence="3 4" key="1">
    <citation type="journal article" date="2025" name="Microbiol. Resour. Announc.">
        <title>Draft genome sequences for Neonectria magnoliae and Neonectria punicea, canker pathogens of Liriodendron tulipifera and Acer saccharum in West Virginia.</title>
        <authorList>
            <person name="Petronek H.M."/>
            <person name="Kasson M.T."/>
            <person name="Metheny A.M."/>
            <person name="Stauder C.M."/>
            <person name="Lovett B."/>
            <person name="Lynch S.C."/>
            <person name="Garnas J.R."/>
            <person name="Kasson L.R."/>
            <person name="Stajich J.E."/>
        </authorList>
    </citation>
    <scope>NUCLEOTIDE SEQUENCE [LARGE SCALE GENOMIC DNA]</scope>
    <source>
        <strain evidence="3 4">NRRL 64651</strain>
    </source>
</reference>
<dbReference type="EMBL" id="JAZAVK010000036">
    <property type="protein sequence ID" value="KAK7428877.1"/>
    <property type="molecule type" value="Genomic_DNA"/>
</dbReference>
<accession>A0ABR1I5N9</accession>
<organism evidence="3 4">
    <name type="scientific">Neonectria magnoliae</name>
    <dbReference type="NCBI Taxonomy" id="2732573"/>
    <lineage>
        <taxon>Eukaryota</taxon>
        <taxon>Fungi</taxon>
        <taxon>Dikarya</taxon>
        <taxon>Ascomycota</taxon>
        <taxon>Pezizomycotina</taxon>
        <taxon>Sordariomycetes</taxon>
        <taxon>Hypocreomycetidae</taxon>
        <taxon>Hypocreales</taxon>
        <taxon>Nectriaceae</taxon>
        <taxon>Neonectria</taxon>
    </lineage>
</organism>